<dbReference type="SUPFAM" id="SSF53822">
    <property type="entry name" value="Periplasmic binding protein-like I"/>
    <property type="match status" value="1"/>
</dbReference>
<evidence type="ECO:0000256" key="2">
    <source>
        <dbReference type="ARBA" id="ARBA00022692"/>
    </source>
</evidence>
<evidence type="ECO:0000256" key="5">
    <source>
        <dbReference type="SAM" id="SignalP"/>
    </source>
</evidence>
<sequence length="176" mass="20178">MFSCLLCGLIVCSLLASGAIALFGPLGGRTALHVQSICDALEIPHIECHWDMRDTVDHLSINLYPKPSSLSRAYVDLVKAWNWKTFAIVYEDNHGVVRIQDFLKEAQQNGWTISLYQFSGKPYRDLFWEIKKTKFYNIIVDVKRQHIFSVLKHAQQVGMMTEFQSYLITSLVSVSY</sequence>
<reference evidence="7" key="1">
    <citation type="submission" date="2020-11" db="EMBL/GenBank/DDBJ databases">
        <authorList>
            <person name="Tran Van P."/>
        </authorList>
    </citation>
    <scope>NUCLEOTIDE SEQUENCE</scope>
</reference>
<feature type="signal peptide" evidence="5">
    <location>
        <begin position="1"/>
        <end position="21"/>
    </location>
</feature>
<gene>
    <name evidence="7" type="ORF">ONB1V03_LOCUS7829</name>
</gene>
<accession>A0A7R9QM60</accession>
<dbReference type="InterPro" id="IPR028082">
    <property type="entry name" value="Peripla_BP_I"/>
</dbReference>
<evidence type="ECO:0000313" key="8">
    <source>
        <dbReference type="Proteomes" id="UP000728032"/>
    </source>
</evidence>
<evidence type="ECO:0000259" key="6">
    <source>
        <dbReference type="Pfam" id="PF01094"/>
    </source>
</evidence>
<feature type="chain" id="PRO_5035592950" description="Receptor ligand binding region domain-containing protein" evidence="5">
    <location>
        <begin position="22"/>
        <end position="176"/>
    </location>
</feature>
<dbReference type="GO" id="GO:0016020">
    <property type="term" value="C:membrane"/>
    <property type="evidence" value="ECO:0007669"/>
    <property type="project" value="UniProtKB-SubCell"/>
</dbReference>
<dbReference type="EMBL" id="CAJPVJ010004150">
    <property type="protein sequence ID" value="CAG2168339.1"/>
    <property type="molecule type" value="Genomic_DNA"/>
</dbReference>
<keyword evidence="3" id="KW-1133">Transmembrane helix</keyword>
<dbReference type="EMBL" id="OC918975">
    <property type="protein sequence ID" value="CAD7650471.1"/>
    <property type="molecule type" value="Genomic_DNA"/>
</dbReference>
<name>A0A7R9QM60_9ACAR</name>
<dbReference type="Pfam" id="PF01094">
    <property type="entry name" value="ANF_receptor"/>
    <property type="match status" value="1"/>
</dbReference>
<dbReference type="Proteomes" id="UP000728032">
    <property type="component" value="Unassembled WGS sequence"/>
</dbReference>
<keyword evidence="4" id="KW-0472">Membrane</keyword>
<dbReference type="Gene3D" id="3.40.50.2300">
    <property type="match status" value="2"/>
</dbReference>
<evidence type="ECO:0000256" key="4">
    <source>
        <dbReference type="ARBA" id="ARBA00023136"/>
    </source>
</evidence>
<feature type="domain" description="Receptor ligand binding region" evidence="6">
    <location>
        <begin position="9"/>
        <end position="169"/>
    </location>
</feature>
<dbReference type="AlphaFoldDB" id="A0A7R9QM60"/>
<comment type="subcellular location">
    <subcellularLocation>
        <location evidence="1">Membrane</location>
    </subcellularLocation>
</comment>
<keyword evidence="5" id="KW-0732">Signal</keyword>
<evidence type="ECO:0000256" key="1">
    <source>
        <dbReference type="ARBA" id="ARBA00004370"/>
    </source>
</evidence>
<organism evidence="7">
    <name type="scientific">Oppiella nova</name>
    <dbReference type="NCBI Taxonomy" id="334625"/>
    <lineage>
        <taxon>Eukaryota</taxon>
        <taxon>Metazoa</taxon>
        <taxon>Ecdysozoa</taxon>
        <taxon>Arthropoda</taxon>
        <taxon>Chelicerata</taxon>
        <taxon>Arachnida</taxon>
        <taxon>Acari</taxon>
        <taxon>Acariformes</taxon>
        <taxon>Sarcoptiformes</taxon>
        <taxon>Oribatida</taxon>
        <taxon>Brachypylina</taxon>
        <taxon>Oppioidea</taxon>
        <taxon>Oppiidae</taxon>
        <taxon>Oppiella</taxon>
    </lineage>
</organism>
<dbReference type="OrthoDB" id="5984008at2759"/>
<proteinExistence type="predicted"/>
<protein>
    <recommendedName>
        <fullName evidence="6">Receptor ligand binding region domain-containing protein</fullName>
    </recommendedName>
</protein>
<keyword evidence="2" id="KW-0812">Transmembrane</keyword>
<dbReference type="InterPro" id="IPR001828">
    <property type="entry name" value="ANF_lig-bd_rcpt"/>
</dbReference>
<evidence type="ECO:0000256" key="3">
    <source>
        <dbReference type="ARBA" id="ARBA00022989"/>
    </source>
</evidence>
<keyword evidence="8" id="KW-1185">Reference proteome</keyword>
<evidence type="ECO:0000313" key="7">
    <source>
        <dbReference type="EMBL" id="CAD7650471.1"/>
    </source>
</evidence>